<keyword evidence="6 9" id="KW-0067">ATP-binding</keyword>
<evidence type="ECO:0000256" key="9">
    <source>
        <dbReference type="PROSITE-ProRule" id="PRU10141"/>
    </source>
</evidence>
<keyword evidence="4 9" id="KW-0547">Nucleotide-binding</keyword>
<dbReference type="FunFam" id="3.30.200.20:FF:000042">
    <property type="entry name" value="Aurora kinase A"/>
    <property type="match status" value="1"/>
</dbReference>
<evidence type="ECO:0000256" key="6">
    <source>
        <dbReference type="ARBA" id="ARBA00022840"/>
    </source>
</evidence>
<evidence type="ECO:0000313" key="12">
    <source>
        <dbReference type="EMBL" id="CDW90232.1"/>
    </source>
</evidence>
<dbReference type="InParanoid" id="A0A078BAE6"/>
<name>A0A078BAE6_STYLE</name>
<dbReference type="InterPro" id="IPR011009">
    <property type="entry name" value="Kinase-like_dom_sf"/>
</dbReference>
<dbReference type="PROSITE" id="PS50011">
    <property type="entry name" value="PROTEIN_KINASE_DOM"/>
    <property type="match status" value="1"/>
</dbReference>
<sequence>MSNLSKNPIQDVTSTQEAFFQPSSIPTLFNTPKFCFTARDIVPLNLDDLINENKLSILSLLSASQNEGSEKDRTISNDTVGLNSTTDLSPRQAQNSFNKSQEEKTFSPFKLIDFKEKLMPLSTQKPTPNQGIFTQDDKQLSQNPIRRNLFNQQQPLTPTSSSNDRTLRDIKNFNFIGKVGEGAYGVVWSALHTPSQRLYAIKVIQKSRVEKLDKVHEIQNEKNLLSKISHPNIVKLHSTFTDQKNVYMVLDYAINGDFSDLKPGNILFDDRWHLILADFGTAKQIQNKSSVSTPNNDTNSRTNDISNNEQDVQNFSQAIKRGASSANDMIRANQSADQISNNMDELLSNNDIEQESKGSFVGTEDYVSPEIINNEEPSFASDLWSLGIIIYQLFTGKTPFKAMSPYYTFENILACEYSIPDSVPMRAQSLIKDLLVIDKTQRLGAGEQGEPNSMEALKSHPFFEGINFQQLHTQQAPIDSRKVIQSPMKQQLMQYMPQTKAKNLTQEFTKYESQQQPCSNTNNNARIRDFSDLVRLQKLPSQQIQPDHIVDISNLKIIKAQSTNNFDNLTSVSNKSSPHESPMQRKSIKKTGSSNDLRQHLKHPLFKSHAAPLKYGSSTTSELNFDDCMECMQMWKEKKSEMVKKKTKLIFYADRLIKFYENGYFAYYTSKSNNLKACHGPGDIISCVLERKDKLKLSTKTKSYKFKFNSSKAAKEWVILINQSLQRRTIL</sequence>
<protein>
    <recommendedName>
        <fullName evidence="1">non-specific serine/threonine protein kinase</fullName>
        <ecNumber evidence="1">2.7.11.1</ecNumber>
    </recommendedName>
</protein>
<dbReference type="Gene3D" id="3.30.200.20">
    <property type="entry name" value="Phosphorylase Kinase, domain 1"/>
    <property type="match status" value="1"/>
</dbReference>
<dbReference type="SMART" id="SM00220">
    <property type="entry name" value="S_TKc"/>
    <property type="match status" value="1"/>
</dbReference>
<dbReference type="Pfam" id="PF00069">
    <property type="entry name" value="Pkinase"/>
    <property type="match status" value="2"/>
</dbReference>
<proteinExistence type="predicted"/>
<dbReference type="EMBL" id="CCKQ01018276">
    <property type="protein sequence ID" value="CDW90232.1"/>
    <property type="molecule type" value="Genomic_DNA"/>
</dbReference>
<reference evidence="12 13" key="1">
    <citation type="submission" date="2014-06" db="EMBL/GenBank/DDBJ databases">
        <authorList>
            <person name="Swart Estienne"/>
        </authorList>
    </citation>
    <scope>NUCLEOTIDE SEQUENCE [LARGE SCALE GENOMIC DNA]</scope>
    <source>
        <strain evidence="12 13">130c</strain>
    </source>
</reference>
<evidence type="ECO:0000256" key="1">
    <source>
        <dbReference type="ARBA" id="ARBA00012513"/>
    </source>
</evidence>
<evidence type="ECO:0000259" key="11">
    <source>
        <dbReference type="PROSITE" id="PS50011"/>
    </source>
</evidence>
<keyword evidence="5 12" id="KW-0418">Kinase</keyword>
<feature type="region of interest" description="Disordered" evidence="10">
    <location>
        <begin position="286"/>
        <end position="307"/>
    </location>
</feature>
<feature type="binding site" evidence="9">
    <location>
        <position position="202"/>
    </location>
    <ligand>
        <name>ATP</name>
        <dbReference type="ChEBI" id="CHEBI:30616"/>
    </ligand>
</feature>
<feature type="compositionally biased region" description="Polar residues" evidence="10">
    <location>
        <begin position="567"/>
        <end position="576"/>
    </location>
</feature>
<dbReference type="GO" id="GO:0035556">
    <property type="term" value="P:intracellular signal transduction"/>
    <property type="evidence" value="ECO:0007669"/>
    <property type="project" value="TreeGrafter"/>
</dbReference>
<dbReference type="Proteomes" id="UP000039865">
    <property type="component" value="Unassembled WGS sequence"/>
</dbReference>
<keyword evidence="3" id="KW-0808">Transferase</keyword>
<organism evidence="12 13">
    <name type="scientific">Stylonychia lemnae</name>
    <name type="common">Ciliate</name>
    <dbReference type="NCBI Taxonomy" id="5949"/>
    <lineage>
        <taxon>Eukaryota</taxon>
        <taxon>Sar</taxon>
        <taxon>Alveolata</taxon>
        <taxon>Ciliophora</taxon>
        <taxon>Intramacronucleata</taxon>
        <taxon>Spirotrichea</taxon>
        <taxon>Stichotrichia</taxon>
        <taxon>Sporadotrichida</taxon>
        <taxon>Oxytrichidae</taxon>
        <taxon>Stylonychinae</taxon>
        <taxon>Stylonychia</taxon>
    </lineage>
</organism>
<feature type="compositionally biased region" description="Polar residues" evidence="10">
    <location>
        <begin position="76"/>
        <end position="99"/>
    </location>
</feature>
<dbReference type="EC" id="2.7.11.1" evidence="1"/>
<evidence type="ECO:0000256" key="3">
    <source>
        <dbReference type="ARBA" id="ARBA00022679"/>
    </source>
</evidence>
<dbReference type="AlphaFoldDB" id="A0A078BAE6"/>
<keyword evidence="13" id="KW-1185">Reference proteome</keyword>
<evidence type="ECO:0000256" key="7">
    <source>
        <dbReference type="ARBA" id="ARBA00047899"/>
    </source>
</evidence>
<evidence type="ECO:0000256" key="4">
    <source>
        <dbReference type="ARBA" id="ARBA00022741"/>
    </source>
</evidence>
<gene>
    <name evidence="12" type="primary">Contig3570.g3813</name>
    <name evidence="12" type="ORF">STYLEM_19373</name>
</gene>
<dbReference type="GO" id="GO:0005524">
    <property type="term" value="F:ATP binding"/>
    <property type="evidence" value="ECO:0007669"/>
    <property type="project" value="UniProtKB-UniRule"/>
</dbReference>
<dbReference type="PANTHER" id="PTHR24356">
    <property type="entry name" value="SERINE/THREONINE-PROTEIN KINASE"/>
    <property type="match status" value="1"/>
</dbReference>
<dbReference type="SUPFAM" id="SSF56112">
    <property type="entry name" value="Protein kinase-like (PK-like)"/>
    <property type="match status" value="1"/>
</dbReference>
<dbReference type="Gene3D" id="1.10.510.10">
    <property type="entry name" value="Transferase(Phosphotransferase) domain 1"/>
    <property type="match status" value="2"/>
</dbReference>
<accession>A0A078BAE6</accession>
<evidence type="ECO:0000256" key="10">
    <source>
        <dbReference type="SAM" id="MobiDB-lite"/>
    </source>
</evidence>
<dbReference type="PROSITE" id="PS00107">
    <property type="entry name" value="PROTEIN_KINASE_ATP"/>
    <property type="match status" value="1"/>
</dbReference>
<dbReference type="InterPro" id="IPR017441">
    <property type="entry name" value="Protein_kinase_ATP_BS"/>
</dbReference>
<comment type="catalytic activity">
    <reaction evidence="7">
        <text>L-threonyl-[protein] + ATP = O-phospho-L-threonyl-[protein] + ADP + H(+)</text>
        <dbReference type="Rhea" id="RHEA:46608"/>
        <dbReference type="Rhea" id="RHEA-COMP:11060"/>
        <dbReference type="Rhea" id="RHEA-COMP:11605"/>
        <dbReference type="ChEBI" id="CHEBI:15378"/>
        <dbReference type="ChEBI" id="CHEBI:30013"/>
        <dbReference type="ChEBI" id="CHEBI:30616"/>
        <dbReference type="ChEBI" id="CHEBI:61977"/>
        <dbReference type="ChEBI" id="CHEBI:456216"/>
        <dbReference type="EC" id="2.7.11.1"/>
    </reaction>
</comment>
<dbReference type="PANTHER" id="PTHR24356:SF163">
    <property type="entry name" value="3-PHOSPHOINOSITIDE-DEPENDENT PROTEIN KINASE 1-RELATED"/>
    <property type="match status" value="1"/>
</dbReference>
<feature type="region of interest" description="Disordered" evidence="10">
    <location>
        <begin position="567"/>
        <end position="595"/>
    </location>
</feature>
<dbReference type="SUPFAM" id="SSF50729">
    <property type="entry name" value="PH domain-like"/>
    <property type="match status" value="1"/>
</dbReference>
<dbReference type="InterPro" id="IPR000719">
    <property type="entry name" value="Prot_kinase_dom"/>
</dbReference>
<evidence type="ECO:0000256" key="8">
    <source>
        <dbReference type="ARBA" id="ARBA00048679"/>
    </source>
</evidence>
<feature type="region of interest" description="Disordered" evidence="10">
    <location>
        <begin position="66"/>
        <end position="101"/>
    </location>
</feature>
<dbReference type="GO" id="GO:0004674">
    <property type="term" value="F:protein serine/threonine kinase activity"/>
    <property type="evidence" value="ECO:0007669"/>
    <property type="project" value="UniProtKB-KW"/>
</dbReference>
<evidence type="ECO:0000313" key="13">
    <source>
        <dbReference type="Proteomes" id="UP000039865"/>
    </source>
</evidence>
<feature type="domain" description="Protein kinase" evidence="11">
    <location>
        <begin position="173"/>
        <end position="463"/>
    </location>
</feature>
<evidence type="ECO:0000256" key="2">
    <source>
        <dbReference type="ARBA" id="ARBA00022527"/>
    </source>
</evidence>
<comment type="catalytic activity">
    <reaction evidence="8">
        <text>L-seryl-[protein] + ATP = O-phospho-L-seryl-[protein] + ADP + H(+)</text>
        <dbReference type="Rhea" id="RHEA:17989"/>
        <dbReference type="Rhea" id="RHEA-COMP:9863"/>
        <dbReference type="Rhea" id="RHEA-COMP:11604"/>
        <dbReference type="ChEBI" id="CHEBI:15378"/>
        <dbReference type="ChEBI" id="CHEBI:29999"/>
        <dbReference type="ChEBI" id="CHEBI:30616"/>
        <dbReference type="ChEBI" id="CHEBI:83421"/>
        <dbReference type="ChEBI" id="CHEBI:456216"/>
        <dbReference type="EC" id="2.7.11.1"/>
    </reaction>
</comment>
<dbReference type="InterPro" id="IPR050236">
    <property type="entry name" value="Ser_Thr_kinase_AGC"/>
</dbReference>
<keyword evidence="2" id="KW-0723">Serine/threonine-protein kinase</keyword>
<dbReference type="OrthoDB" id="347657at2759"/>
<evidence type="ECO:0000256" key="5">
    <source>
        <dbReference type="ARBA" id="ARBA00022777"/>
    </source>
</evidence>